<dbReference type="InterPro" id="IPR006186">
    <property type="entry name" value="Ser/Thr-sp_prot-phosphatase"/>
</dbReference>
<dbReference type="PANTHER" id="PTHR42850">
    <property type="entry name" value="METALLOPHOSPHOESTERASE"/>
    <property type="match status" value="1"/>
</dbReference>
<protein>
    <submittedName>
        <fullName evidence="2">Metallophosphoesterase</fullName>
    </submittedName>
</protein>
<dbReference type="EMBL" id="CP104557">
    <property type="protein sequence ID" value="UXH38386.1"/>
    <property type="molecule type" value="Genomic_DNA"/>
</dbReference>
<evidence type="ECO:0000313" key="2">
    <source>
        <dbReference type="EMBL" id="UXH38386.1"/>
    </source>
</evidence>
<reference evidence="2" key="1">
    <citation type="submission" date="2022-09" db="EMBL/GenBank/DDBJ databases">
        <title>Complete genome sequence of Pseudomonas promysalinigenes strain RL-WG26, a newly isolated PGPR with the potential for plant salinity stress alleviation.</title>
        <authorList>
            <person name="Ren L."/>
            <person name="Wang G."/>
            <person name="Hu H."/>
        </authorList>
    </citation>
    <scope>NUCLEOTIDE SEQUENCE</scope>
    <source>
        <strain evidence="2">RL-WG26</strain>
    </source>
</reference>
<dbReference type="RefSeq" id="WP_261743712.1">
    <property type="nucleotide sequence ID" value="NZ_CP104557.1"/>
</dbReference>
<dbReference type="PROSITE" id="PS00125">
    <property type="entry name" value="SER_THR_PHOSPHATASE"/>
    <property type="match status" value="1"/>
</dbReference>
<dbReference type="SUPFAM" id="SSF56300">
    <property type="entry name" value="Metallo-dependent phosphatases"/>
    <property type="match status" value="1"/>
</dbReference>
<dbReference type="Pfam" id="PF00149">
    <property type="entry name" value="Metallophos"/>
    <property type="match status" value="1"/>
</dbReference>
<sequence>MPHLLKLAQNLVGRDFVVGDIHFKTIELHKGLKALGFDQSVDRLIAVGDLIDRGLGMFDGLKLLGEPWFFTVKGNHEQMLIDAYRENPALPYSAHGARWWLTIDDDSKPMIIEKLESLPLVIELETAQGQVGVVHADVPAGLSWDDFTRDIDNPQFQDVALWGRERIKKHHRGGVPGAWRVCVGHTWIPHALRLGNVLALDVTGGGDGALAIYSVQDDTIYVDGVPVGLDQADRLGEQLVELEGSLTSLKTLVHASKLLESQIASREAEVRAKQISSAWLNMADEIAGMQQLVNALHGLSLLSGERRSAKLEELHGRYAGTPTGDLLIRLFDPTSAN</sequence>
<dbReference type="InterPro" id="IPR050126">
    <property type="entry name" value="Ap4A_hydrolase"/>
</dbReference>
<dbReference type="PANTHER" id="PTHR42850:SF2">
    <property type="entry name" value="BLL5683 PROTEIN"/>
    <property type="match status" value="1"/>
</dbReference>
<accession>A0ABY6AFN6</accession>
<proteinExistence type="predicted"/>
<feature type="domain" description="Serine/threonine specific protein phosphatases" evidence="1">
    <location>
        <begin position="72"/>
        <end position="77"/>
    </location>
</feature>
<evidence type="ECO:0000313" key="3">
    <source>
        <dbReference type="Proteomes" id="UP001064504"/>
    </source>
</evidence>
<dbReference type="Gene3D" id="3.60.21.10">
    <property type="match status" value="1"/>
</dbReference>
<name>A0ABY6AFN6_9PSED</name>
<gene>
    <name evidence="2" type="ORF">N5C08_15525</name>
</gene>
<evidence type="ECO:0000259" key="1">
    <source>
        <dbReference type="PROSITE" id="PS00125"/>
    </source>
</evidence>
<dbReference type="Proteomes" id="UP001064504">
    <property type="component" value="Chromosome"/>
</dbReference>
<organism evidence="2 3">
    <name type="scientific">Pseudomonas promysalinigenes</name>
    <dbReference type="NCBI Taxonomy" id="485898"/>
    <lineage>
        <taxon>Bacteria</taxon>
        <taxon>Pseudomonadati</taxon>
        <taxon>Pseudomonadota</taxon>
        <taxon>Gammaproteobacteria</taxon>
        <taxon>Pseudomonadales</taxon>
        <taxon>Pseudomonadaceae</taxon>
        <taxon>Pseudomonas</taxon>
    </lineage>
</organism>
<dbReference type="InterPro" id="IPR004843">
    <property type="entry name" value="Calcineurin-like_PHP"/>
</dbReference>
<keyword evidence="3" id="KW-1185">Reference proteome</keyword>
<dbReference type="InterPro" id="IPR029052">
    <property type="entry name" value="Metallo-depent_PP-like"/>
</dbReference>